<organism evidence="1 2">
    <name type="scientific">Actinomycetospora flava</name>
    <dbReference type="NCBI Taxonomy" id="3129232"/>
    <lineage>
        <taxon>Bacteria</taxon>
        <taxon>Bacillati</taxon>
        <taxon>Actinomycetota</taxon>
        <taxon>Actinomycetes</taxon>
        <taxon>Pseudonocardiales</taxon>
        <taxon>Pseudonocardiaceae</taxon>
        <taxon>Actinomycetospora</taxon>
    </lineage>
</organism>
<reference evidence="1 2" key="1">
    <citation type="submission" date="2024-03" db="EMBL/GenBank/DDBJ databases">
        <title>Actinomycetospora sp. OC33-EN07, a novel actinomycete isolated from wild orchid (Aerides multiflora).</title>
        <authorList>
            <person name="Suriyachadkun C."/>
        </authorList>
    </citation>
    <scope>NUCLEOTIDE SEQUENCE [LARGE SCALE GENOMIC DNA]</scope>
    <source>
        <strain evidence="1 2">OC33-EN07</strain>
    </source>
</reference>
<evidence type="ECO:0000313" key="2">
    <source>
        <dbReference type="Proteomes" id="UP001369736"/>
    </source>
</evidence>
<dbReference type="Proteomes" id="UP001369736">
    <property type="component" value="Unassembled WGS sequence"/>
</dbReference>
<proteinExistence type="predicted"/>
<gene>
    <name evidence="1" type="ORF">WCD58_03305</name>
</gene>
<accession>A0ABU8LYF8</accession>
<dbReference type="RefSeq" id="WP_337699446.1">
    <property type="nucleotide sequence ID" value="NZ_JBBEGM010000001.1"/>
</dbReference>
<comment type="caution">
    <text evidence="1">The sequence shown here is derived from an EMBL/GenBank/DDBJ whole genome shotgun (WGS) entry which is preliminary data.</text>
</comment>
<evidence type="ECO:0000313" key="1">
    <source>
        <dbReference type="EMBL" id="MEJ2860165.1"/>
    </source>
</evidence>
<dbReference type="EMBL" id="JBBEGM010000001">
    <property type="protein sequence ID" value="MEJ2860165.1"/>
    <property type="molecule type" value="Genomic_DNA"/>
</dbReference>
<keyword evidence="2" id="KW-1185">Reference proteome</keyword>
<protein>
    <submittedName>
        <fullName evidence="1">Uncharacterized protein</fullName>
    </submittedName>
</protein>
<name>A0ABU8LYF8_9PSEU</name>
<sequence length="83" mass="9032">MIEMPPQPPVIRGDAPVLLPHERSRLRAAAHHARRALPGPLGDLVHRELMAYAEFGHRMTDDALIPRLAADVLARPAAGETSS</sequence>